<dbReference type="PANTHER" id="PTHR33545:SF5">
    <property type="entry name" value="UPF0750 MEMBRANE PROTEIN YITT"/>
    <property type="match status" value="1"/>
</dbReference>
<reference evidence="7 8" key="1">
    <citation type="submission" date="2013-07" db="EMBL/GenBank/DDBJ databases">
        <title>Completed genome of Sphingomonas sanxanigenens NX02.</title>
        <authorList>
            <person name="Ma T."/>
            <person name="Huang H."/>
            <person name="Wu M."/>
            <person name="Li X."/>
            <person name="Li G."/>
        </authorList>
    </citation>
    <scope>NUCLEOTIDE SEQUENCE [LARGE SCALE GENOMIC DNA]</scope>
    <source>
        <strain evidence="7 8">NX02</strain>
    </source>
</reference>
<gene>
    <name evidence="7" type="ORF">NX02_11010</name>
</gene>
<dbReference type="OrthoDB" id="3296441at2"/>
<feature type="transmembrane region" description="Helical" evidence="6">
    <location>
        <begin position="113"/>
        <end position="146"/>
    </location>
</feature>
<dbReference type="PANTHER" id="PTHR33545">
    <property type="entry name" value="UPF0750 MEMBRANE PROTEIN YITT-RELATED"/>
    <property type="match status" value="1"/>
</dbReference>
<evidence type="ECO:0000256" key="3">
    <source>
        <dbReference type="ARBA" id="ARBA00022692"/>
    </source>
</evidence>
<dbReference type="RefSeq" id="WP_025292141.1">
    <property type="nucleotide sequence ID" value="NZ_CP006644.1"/>
</dbReference>
<dbReference type="Proteomes" id="UP000018851">
    <property type="component" value="Chromosome"/>
</dbReference>
<evidence type="ECO:0000256" key="6">
    <source>
        <dbReference type="SAM" id="Phobius"/>
    </source>
</evidence>
<evidence type="ECO:0008006" key="9">
    <source>
        <dbReference type="Google" id="ProtNLM"/>
    </source>
</evidence>
<feature type="transmembrane region" description="Helical" evidence="6">
    <location>
        <begin position="50"/>
        <end position="75"/>
    </location>
</feature>
<evidence type="ECO:0000256" key="2">
    <source>
        <dbReference type="ARBA" id="ARBA00022475"/>
    </source>
</evidence>
<proteinExistence type="predicted"/>
<dbReference type="AlphaFoldDB" id="W0A7J8"/>
<keyword evidence="4 6" id="KW-1133">Transmembrane helix</keyword>
<organism evidence="7 8">
    <name type="scientific">Sphingomonas sanxanigenens DSM 19645 = NX02</name>
    <dbReference type="NCBI Taxonomy" id="1123269"/>
    <lineage>
        <taxon>Bacteria</taxon>
        <taxon>Pseudomonadati</taxon>
        <taxon>Pseudomonadota</taxon>
        <taxon>Alphaproteobacteria</taxon>
        <taxon>Sphingomonadales</taxon>
        <taxon>Sphingomonadaceae</taxon>
        <taxon>Sphingomonas</taxon>
    </lineage>
</organism>
<dbReference type="EMBL" id="CP006644">
    <property type="protein sequence ID" value="AHE53914.1"/>
    <property type="molecule type" value="Genomic_DNA"/>
</dbReference>
<dbReference type="InterPro" id="IPR051461">
    <property type="entry name" value="UPF0750_membrane"/>
</dbReference>
<name>W0A7J8_9SPHN</name>
<evidence type="ECO:0000313" key="8">
    <source>
        <dbReference type="Proteomes" id="UP000018851"/>
    </source>
</evidence>
<evidence type="ECO:0000256" key="4">
    <source>
        <dbReference type="ARBA" id="ARBA00022989"/>
    </source>
</evidence>
<feature type="transmembrane region" description="Helical" evidence="6">
    <location>
        <begin position="17"/>
        <end position="38"/>
    </location>
</feature>
<keyword evidence="2" id="KW-1003">Cell membrane</keyword>
<dbReference type="eggNOG" id="COG1284">
    <property type="taxonomic scope" value="Bacteria"/>
</dbReference>
<dbReference type="Pfam" id="PF02588">
    <property type="entry name" value="YitT_membrane"/>
    <property type="match status" value="1"/>
</dbReference>
<dbReference type="PATRIC" id="fig|1123269.5.peg.2140"/>
<accession>W0A7J8</accession>
<feature type="transmembrane region" description="Helical" evidence="6">
    <location>
        <begin position="153"/>
        <end position="172"/>
    </location>
</feature>
<dbReference type="STRING" id="1123269.NX02_11010"/>
<sequence>MQKSVEDARPHSLFEDVYALVVGCVLIVLGLLLLRAAGLTTGGIAGLSLLFSYLLPVPVGLLFALINLPFFLFAGRVMGRRFMIKTVLLNLGIVITAGLAPEVFRLATIAPPVAAFAGGMVIGMGTLSVARHGAGVGGIGVIGLWLQQRHGWNAGRTQILFDAVILGASLTVLSPEAFIWSMLSAAAISGILMAWHRPGRYTGY</sequence>
<dbReference type="GO" id="GO:0005886">
    <property type="term" value="C:plasma membrane"/>
    <property type="evidence" value="ECO:0007669"/>
    <property type="project" value="UniProtKB-SubCell"/>
</dbReference>
<keyword evidence="3 6" id="KW-0812">Transmembrane</keyword>
<dbReference type="InterPro" id="IPR003740">
    <property type="entry name" value="YitT"/>
</dbReference>
<comment type="subcellular location">
    <subcellularLocation>
        <location evidence="1">Cell membrane</location>
        <topology evidence="1">Multi-pass membrane protein</topology>
    </subcellularLocation>
</comment>
<evidence type="ECO:0000256" key="5">
    <source>
        <dbReference type="ARBA" id="ARBA00023136"/>
    </source>
</evidence>
<evidence type="ECO:0000256" key="1">
    <source>
        <dbReference type="ARBA" id="ARBA00004651"/>
    </source>
</evidence>
<feature type="transmembrane region" description="Helical" evidence="6">
    <location>
        <begin position="87"/>
        <end position="107"/>
    </location>
</feature>
<keyword evidence="5 6" id="KW-0472">Membrane</keyword>
<keyword evidence="8" id="KW-1185">Reference proteome</keyword>
<dbReference type="HOGENOM" id="CLU_063199_3_0_5"/>
<protein>
    <recommendedName>
        <fullName evidence="9">YitT family protein</fullName>
    </recommendedName>
</protein>
<dbReference type="KEGG" id="ssan:NX02_11010"/>
<evidence type="ECO:0000313" key="7">
    <source>
        <dbReference type="EMBL" id="AHE53914.1"/>
    </source>
</evidence>